<dbReference type="EMBL" id="FNGI01000001">
    <property type="protein sequence ID" value="SDL01909.1"/>
    <property type="molecule type" value="Genomic_DNA"/>
</dbReference>
<keyword evidence="1 2" id="KW-0732">Signal</keyword>
<dbReference type="GO" id="GO:0030288">
    <property type="term" value="C:outer membrane-bounded periplasmic space"/>
    <property type="evidence" value="ECO:0007669"/>
    <property type="project" value="TreeGrafter"/>
</dbReference>
<dbReference type="RefSeq" id="WP_089725631.1">
    <property type="nucleotide sequence ID" value="NZ_FNGI01000001.1"/>
</dbReference>
<dbReference type="GO" id="GO:1904680">
    <property type="term" value="F:peptide transmembrane transporter activity"/>
    <property type="evidence" value="ECO:0007669"/>
    <property type="project" value="TreeGrafter"/>
</dbReference>
<dbReference type="InterPro" id="IPR000914">
    <property type="entry name" value="SBP_5_dom"/>
</dbReference>
<accession>A0A1G9GMJ8</accession>
<gene>
    <name evidence="4" type="ORF">SAMN05661010_00772</name>
</gene>
<dbReference type="OrthoDB" id="9803988at2"/>
<dbReference type="Pfam" id="PF00496">
    <property type="entry name" value="SBP_bac_5"/>
    <property type="match status" value="1"/>
</dbReference>
<dbReference type="Gene3D" id="3.40.190.10">
    <property type="entry name" value="Periplasmic binding protein-like II"/>
    <property type="match status" value="1"/>
</dbReference>
<feature type="signal peptide" evidence="2">
    <location>
        <begin position="1"/>
        <end position="23"/>
    </location>
</feature>
<dbReference type="SUPFAM" id="SSF53850">
    <property type="entry name" value="Periplasmic binding protein-like II"/>
    <property type="match status" value="1"/>
</dbReference>
<dbReference type="PANTHER" id="PTHR30290:SF64">
    <property type="entry name" value="ABC TRANSPORTER PERIPLASMIC BINDING PROTEIN"/>
    <property type="match status" value="1"/>
</dbReference>
<keyword evidence="5" id="KW-1185">Reference proteome</keyword>
<dbReference type="CDD" id="cd08497">
    <property type="entry name" value="MbnE-like"/>
    <property type="match status" value="1"/>
</dbReference>
<dbReference type="Gene3D" id="3.10.105.10">
    <property type="entry name" value="Dipeptide-binding Protein, Domain 3"/>
    <property type="match status" value="1"/>
</dbReference>
<evidence type="ECO:0000313" key="4">
    <source>
        <dbReference type="EMBL" id="SDL01909.1"/>
    </source>
</evidence>
<dbReference type="GO" id="GO:0015833">
    <property type="term" value="P:peptide transport"/>
    <property type="evidence" value="ECO:0007669"/>
    <property type="project" value="TreeGrafter"/>
</dbReference>
<reference evidence="4 5" key="1">
    <citation type="submission" date="2016-10" db="EMBL/GenBank/DDBJ databases">
        <authorList>
            <person name="de Groot N.N."/>
        </authorList>
    </citation>
    <scope>NUCLEOTIDE SEQUENCE [LARGE SCALE GENOMIC DNA]</scope>
    <source>
        <strain evidence="4 5">DSM 14789</strain>
    </source>
</reference>
<dbReference type="PANTHER" id="PTHR30290">
    <property type="entry name" value="PERIPLASMIC BINDING COMPONENT OF ABC TRANSPORTER"/>
    <property type="match status" value="1"/>
</dbReference>
<dbReference type="PIRSF" id="PIRSF002741">
    <property type="entry name" value="MppA"/>
    <property type="match status" value="1"/>
</dbReference>
<dbReference type="InterPro" id="IPR030678">
    <property type="entry name" value="Peptide/Ni-bd"/>
</dbReference>
<organism evidence="4 5">
    <name type="scientific">Modicisalibacter muralis</name>
    <dbReference type="NCBI Taxonomy" id="119000"/>
    <lineage>
        <taxon>Bacteria</taxon>
        <taxon>Pseudomonadati</taxon>
        <taxon>Pseudomonadota</taxon>
        <taxon>Gammaproteobacteria</taxon>
        <taxon>Oceanospirillales</taxon>
        <taxon>Halomonadaceae</taxon>
        <taxon>Modicisalibacter</taxon>
    </lineage>
</organism>
<evidence type="ECO:0000259" key="3">
    <source>
        <dbReference type="Pfam" id="PF00496"/>
    </source>
</evidence>
<proteinExistence type="predicted"/>
<feature type="chain" id="PRO_5011495560" evidence="2">
    <location>
        <begin position="24"/>
        <end position="610"/>
    </location>
</feature>
<evidence type="ECO:0000313" key="5">
    <source>
        <dbReference type="Proteomes" id="UP000198654"/>
    </source>
</evidence>
<dbReference type="InterPro" id="IPR039424">
    <property type="entry name" value="SBP_5"/>
</dbReference>
<name>A0A1G9GMJ8_9GAMM</name>
<dbReference type="AlphaFoldDB" id="A0A1G9GMJ8"/>
<sequence length="610" mass="69639">MLRIARAAVLAVATTMAPLLACAASPQDVPTVHGLSMYDAPALAADFSHFPYVNPEAPKGGEMVRASTGSFNSTNPFIIKGTPASGLMLTYDTLMVQNPDEPFSMYGLLAEGIRLDPGRRWMEFDLHPAARFHDGTPVTAADVVFSFRLLRDEGEPFYRAYYADVTSVKALDEHTVRFEFAAQNSRELPLILGQLPVLPEHFWKDREFTTPTLDPLLASGPYRIAHVEPGQRIVYQRVEDYWGENLPVNRGRHNIDRLIFDYYRDQTVALEAFKAGNIDLRVESSSSNWATAYDFPAANQGFVERLLVPSGQPAGMQAYVMNLRREKFQDVRVRRAFNLAFDFQWINANLFYGAYERTDSYFENSDMEASGLPSEDELELLEPYRDKLPEQVFKEPLPIERPDELRPRLRKALALLREAGYEIRDGRLVDSQTGEPFTFEVLLYDTQFERIVQPLLHALERLGIQGHIRTIDVNQYLHRLRTFDYDMIVASFPQSNNPGNEQREYWTSAYADQPRSRNLIGLTNPVIDALVEELIRADSREALNTAAKALDRVLRWGFYVIPQFHLDAIRIALWDKFGYPQPFAEYSLDLAAWWVDPQRAKAVTRRQHGG</sequence>
<dbReference type="Proteomes" id="UP000198654">
    <property type="component" value="Unassembled WGS sequence"/>
</dbReference>
<dbReference type="GO" id="GO:0042884">
    <property type="term" value="P:microcin transport"/>
    <property type="evidence" value="ECO:0007669"/>
    <property type="project" value="TreeGrafter"/>
</dbReference>
<dbReference type="GO" id="GO:0043190">
    <property type="term" value="C:ATP-binding cassette (ABC) transporter complex"/>
    <property type="evidence" value="ECO:0007669"/>
    <property type="project" value="InterPro"/>
</dbReference>
<evidence type="ECO:0000256" key="1">
    <source>
        <dbReference type="ARBA" id="ARBA00022729"/>
    </source>
</evidence>
<dbReference type="STRING" id="119000.SAMN05661010_00772"/>
<feature type="domain" description="Solute-binding protein family 5" evidence="3">
    <location>
        <begin position="106"/>
        <end position="509"/>
    </location>
</feature>
<protein>
    <submittedName>
        <fullName evidence="4">Microcin C transport system substrate-binding protein</fullName>
    </submittedName>
</protein>
<evidence type="ECO:0000256" key="2">
    <source>
        <dbReference type="SAM" id="SignalP"/>
    </source>
</evidence>